<feature type="binding site" evidence="12">
    <location>
        <position position="420"/>
    </location>
    <ligand>
        <name>Zn(2+)</name>
        <dbReference type="ChEBI" id="CHEBI:29105"/>
    </ligand>
</feature>
<dbReference type="SUPFAM" id="SSF52113">
    <property type="entry name" value="BRCT domain"/>
    <property type="match status" value="1"/>
</dbReference>
<keyword evidence="15" id="KW-1185">Reference proteome</keyword>
<dbReference type="Pfam" id="PF03119">
    <property type="entry name" value="DNA_ligase_ZBD"/>
    <property type="match status" value="1"/>
</dbReference>
<keyword evidence="10 12" id="KW-0464">Manganese</keyword>
<evidence type="ECO:0000256" key="3">
    <source>
        <dbReference type="ARBA" id="ARBA00022705"/>
    </source>
</evidence>
<dbReference type="PROSITE" id="PS01055">
    <property type="entry name" value="DNA_LIGASE_N1"/>
    <property type="match status" value="1"/>
</dbReference>
<dbReference type="KEGG" id="schi:SCHIN_v1c01620"/>
<dbReference type="Pfam" id="PF12826">
    <property type="entry name" value="HHH_2"/>
    <property type="match status" value="1"/>
</dbReference>
<evidence type="ECO:0000256" key="11">
    <source>
        <dbReference type="ARBA" id="ARBA00034005"/>
    </source>
</evidence>
<sequence length="664" mass="75793">MNLVLEKINKIKEQLNEWGYAYYVLDNPVVDDAEYDKLLKELIELENQNPELITSDSPSQRVGGIVLDKFEKYKHRTQMLSLANAFNEKDLRDFDKQIFKETEHKNYSFYVEPKIDGLSISLIYERGKLIKGVTRGDGIFGEDVTSNVRTIKSIPLTISDKDDYVEIRGEVFLSKPEFEKINLKRQLDEEPLFANPRNAAAGTLRQLDSNVAAARNLDAFLYYFMDREKISTHSDSLKYLEDLKFKVNNLGKLCTDIEQVIEHIEFISSQRSNLDYEIDGVVIKINEFDLYEKVGYTAKSPKWAIAYKFPAEIKQTKLLNIFPTVGRTGRITYNAALEPVQLAGTTVQAATLHNSDFIKQKDIRIGGVVKVKKAGDIIPEIVEPIVDELYNNLKVWEEEKFCPECNTELERSVGEVDQYCINFSCPRKIIRSLEHFVSRDAMNIEGLSIKIIEKLYENNLVKNILDIYNLKNHKQELINLDKMGVKSVDNMLEAIEKSKQNSVEKLFFGLGIRHVGKKTAQLLMTNFKSIQKLSDIEFEKLEAIHDIGPTVAQSVVDWFNVKENILLLENLKNCGLTMDYLGNIGSKFNEKVTDKSFVITGTLSKPRNYFKNILEEYGAKVIDSVSKKTDFVLAGVEAGSKLEKANKLGINVIDESQFIEMIGE</sequence>
<dbReference type="InterPro" id="IPR041663">
    <property type="entry name" value="DisA/LigA_HHH"/>
</dbReference>
<dbReference type="NCBIfam" id="NF005932">
    <property type="entry name" value="PRK07956.1"/>
    <property type="match status" value="1"/>
</dbReference>
<keyword evidence="4 12" id="KW-0479">Metal-binding</keyword>
<dbReference type="CDD" id="cd00114">
    <property type="entry name" value="LIGANc"/>
    <property type="match status" value="1"/>
</dbReference>
<dbReference type="InterPro" id="IPR013839">
    <property type="entry name" value="DNAligase_adenylation"/>
</dbReference>
<keyword evidence="3 12" id="KW-0235">DNA replication</keyword>
<dbReference type="InterPro" id="IPR004150">
    <property type="entry name" value="NAD_DNA_ligase_OB"/>
</dbReference>
<proteinExistence type="inferred from homology"/>
<keyword evidence="5 12" id="KW-0227">DNA damage</keyword>
<dbReference type="GO" id="GO:0003677">
    <property type="term" value="F:DNA binding"/>
    <property type="evidence" value="ECO:0007669"/>
    <property type="project" value="InterPro"/>
</dbReference>
<dbReference type="GO" id="GO:0005829">
    <property type="term" value="C:cytosol"/>
    <property type="evidence" value="ECO:0007669"/>
    <property type="project" value="TreeGrafter"/>
</dbReference>
<dbReference type="Gene3D" id="3.40.50.10190">
    <property type="entry name" value="BRCT domain"/>
    <property type="match status" value="1"/>
</dbReference>
<dbReference type="Gene3D" id="1.10.287.610">
    <property type="entry name" value="Helix hairpin bin"/>
    <property type="match status" value="1"/>
</dbReference>
<feature type="binding site" evidence="12">
    <location>
        <position position="284"/>
    </location>
    <ligand>
        <name>NAD(+)</name>
        <dbReference type="ChEBI" id="CHEBI:57540"/>
    </ligand>
</feature>
<evidence type="ECO:0000256" key="4">
    <source>
        <dbReference type="ARBA" id="ARBA00022723"/>
    </source>
</evidence>
<dbReference type="InterPro" id="IPR010994">
    <property type="entry name" value="RuvA_2-like"/>
</dbReference>
<dbReference type="PROSITE" id="PS50172">
    <property type="entry name" value="BRCT"/>
    <property type="match status" value="1"/>
</dbReference>
<evidence type="ECO:0000313" key="15">
    <source>
        <dbReference type="Proteomes" id="UP000323144"/>
    </source>
</evidence>
<dbReference type="FunFam" id="1.10.287.610:FF:000002">
    <property type="entry name" value="DNA ligase"/>
    <property type="match status" value="1"/>
</dbReference>
<evidence type="ECO:0000256" key="10">
    <source>
        <dbReference type="ARBA" id="ARBA00023211"/>
    </source>
</evidence>
<dbReference type="InterPro" id="IPR001357">
    <property type="entry name" value="BRCT_dom"/>
</dbReference>
<feature type="domain" description="BRCT" evidence="13">
    <location>
        <begin position="587"/>
        <end position="664"/>
    </location>
</feature>
<feature type="binding site" evidence="12">
    <location>
        <begin position="32"/>
        <end position="36"/>
    </location>
    <ligand>
        <name>NAD(+)</name>
        <dbReference type="ChEBI" id="CHEBI:57540"/>
    </ligand>
</feature>
<dbReference type="PANTHER" id="PTHR23389:SF9">
    <property type="entry name" value="DNA LIGASE"/>
    <property type="match status" value="1"/>
</dbReference>
<evidence type="ECO:0000256" key="8">
    <source>
        <dbReference type="ARBA" id="ARBA00023027"/>
    </source>
</evidence>
<dbReference type="Proteomes" id="UP000323144">
    <property type="component" value="Chromosome"/>
</dbReference>
<dbReference type="Gene3D" id="2.40.50.140">
    <property type="entry name" value="Nucleic acid-binding proteins"/>
    <property type="match status" value="1"/>
</dbReference>
<dbReference type="NCBIfam" id="TIGR00575">
    <property type="entry name" value="dnlj"/>
    <property type="match status" value="1"/>
</dbReference>
<dbReference type="PANTHER" id="PTHR23389">
    <property type="entry name" value="CHROMOSOME TRANSMISSION FIDELITY FACTOR 18"/>
    <property type="match status" value="1"/>
</dbReference>
<feature type="binding site" evidence="12">
    <location>
        <position position="135"/>
    </location>
    <ligand>
        <name>NAD(+)</name>
        <dbReference type="ChEBI" id="CHEBI:57540"/>
    </ligand>
</feature>
<dbReference type="InterPro" id="IPR001679">
    <property type="entry name" value="DNA_ligase"/>
</dbReference>
<dbReference type="FunFam" id="1.10.150.20:FF:000007">
    <property type="entry name" value="DNA ligase"/>
    <property type="match status" value="1"/>
</dbReference>
<keyword evidence="9 12" id="KW-0234">DNA repair</keyword>
<organism evidence="14 15">
    <name type="scientific">Spiroplasma chinense</name>
    <dbReference type="NCBI Taxonomy" id="216932"/>
    <lineage>
        <taxon>Bacteria</taxon>
        <taxon>Bacillati</taxon>
        <taxon>Mycoplasmatota</taxon>
        <taxon>Mollicutes</taxon>
        <taxon>Entomoplasmatales</taxon>
        <taxon>Spiroplasmataceae</taxon>
        <taxon>Spiroplasma</taxon>
    </lineage>
</organism>
<evidence type="ECO:0000313" key="14">
    <source>
        <dbReference type="EMBL" id="QEH61360.1"/>
    </source>
</evidence>
<evidence type="ECO:0000256" key="1">
    <source>
        <dbReference type="ARBA" id="ARBA00004067"/>
    </source>
</evidence>
<dbReference type="AlphaFoldDB" id="A0A5B9Y2T8"/>
<feature type="binding site" evidence="12">
    <location>
        <position position="112"/>
    </location>
    <ligand>
        <name>NAD(+)</name>
        <dbReference type="ChEBI" id="CHEBI:57540"/>
    </ligand>
</feature>
<comment type="catalytic activity">
    <reaction evidence="11 12">
        <text>NAD(+) + (deoxyribonucleotide)n-3'-hydroxyl + 5'-phospho-(deoxyribonucleotide)m = (deoxyribonucleotide)n+m + AMP + beta-nicotinamide D-nucleotide.</text>
        <dbReference type="EC" id="6.5.1.2"/>
    </reaction>
</comment>
<name>A0A5B9Y2T8_9MOLU</name>
<dbReference type="GO" id="GO:0046872">
    <property type="term" value="F:metal ion binding"/>
    <property type="evidence" value="ECO:0007669"/>
    <property type="project" value="UniProtKB-KW"/>
</dbReference>
<dbReference type="Gene3D" id="3.30.470.30">
    <property type="entry name" value="DNA ligase/mRNA capping enzyme"/>
    <property type="match status" value="1"/>
</dbReference>
<dbReference type="InterPro" id="IPR004149">
    <property type="entry name" value="Znf_DNAligase_C4"/>
</dbReference>
<feature type="binding site" evidence="12">
    <location>
        <position position="402"/>
    </location>
    <ligand>
        <name>Zn(2+)</name>
        <dbReference type="ChEBI" id="CHEBI:29105"/>
    </ligand>
</feature>
<gene>
    <name evidence="12 14" type="primary">ligA</name>
    <name evidence="14" type="ORF">SCHIN_v1c01620</name>
</gene>
<dbReference type="SMART" id="SM00278">
    <property type="entry name" value="HhH1"/>
    <property type="match status" value="3"/>
</dbReference>
<accession>A0A5B9Y2T8</accession>
<dbReference type="InterPro" id="IPR036420">
    <property type="entry name" value="BRCT_dom_sf"/>
</dbReference>
<feature type="binding site" evidence="12">
    <location>
        <position position="308"/>
    </location>
    <ligand>
        <name>NAD(+)</name>
        <dbReference type="ChEBI" id="CHEBI:57540"/>
    </ligand>
</feature>
<reference evidence="14 15" key="1">
    <citation type="submission" date="2019-08" db="EMBL/GenBank/DDBJ databases">
        <title>Complete genome sequence of Spiroplasma chinense CCH (DSM 19755).</title>
        <authorList>
            <person name="Shen H.-Y."/>
            <person name="Lin Y.-C."/>
            <person name="Chou L."/>
            <person name="Kuo C.-H."/>
        </authorList>
    </citation>
    <scope>NUCLEOTIDE SEQUENCE [LARGE SCALE GENOMIC DNA]</scope>
    <source>
        <strain evidence="14 15">CCH</strain>
    </source>
</reference>
<comment type="function">
    <text evidence="1 12">DNA ligase that catalyzes the formation of phosphodiester linkages between 5'-phosphoryl and 3'-hydroxyl groups in double-stranded DNA using NAD as a coenzyme and as the energy source for the reaction. It is essential for DNA replication and repair of damaged DNA.</text>
</comment>
<keyword evidence="6 12" id="KW-0862">Zinc</keyword>
<dbReference type="SUPFAM" id="SSF56091">
    <property type="entry name" value="DNA ligase/mRNA capping enzyme, catalytic domain"/>
    <property type="match status" value="1"/>
</dbReference>
<dbReference type="GO" id="GO:0006281">
    <property type="term" value="P:DNA repair"/>
    <property type="evidence" value="ECO:0007669"/>
    <property type="project" value="UniProtKB-KW"/>
</dbReference>
<keyword evidence="7 12" id="KW-0460">Magnesium</keyword>
<dbReference type="SUPFAM" id="SSF50249">
    <property type="entry name" value="Nucleic acid-binding proteins"/>
    <property type="match status" value="1"/>
</dbReference>
<dbReference type="Pfam" id="PF01653">
    <property type="entry name" value="DNA_ligase_aden"/>
    <property type="match status" value="1"/>
</dbReference>
<dbReference type="FunFam" id="3.30.470.30:FF:000001">
    <property type="entry name" value="DNA ligase"/>
    <property type="match status" value="1"/>
</dbReference>
<evidence type="ECO:0000259" key="13">
    <source>
        <dbReference type="PROSITE" id="PS50172"/>
    </source>
</evidence>
<evidence type="ECO:0000256" key="9">
    <source>
        <dbReference type="ARBA" id="ARBA00023204"/>
    </source>
</evidence>
<evidence type="ECO:0000256" key="12">
    <source>
        <dbReference type="HAMAP-Rule" id="MF_01588"/>
    </source>
</evidence>
<dbReference type="PIRSF" id="PIRSF001604">
    <property type="entry name" value="LigA"/>
    <property type="match status" value="1"/>
</dbReference>
<keyword evidence="2 12" id="KW-0436">Ligase</keyword>
<dbReference type="FunFam" id="1.10.150.20:FF:000006">
    <property type="entry name" value="DNA ligase"/>
    <property type="match status" value="1"/>
</dbReference>
<dbReference type="InterPro" id="IPR012340">
    <property type="entry name" value="NA-bd_OB-fold"/>
</dbReference>
<feature type="binding site" evidence="12">
    <location>
        <position position="170"/>
    </location>
    <ligand>
        <name>NAD(+)</name>
        <dbReference type="ChEBI" id="CHEBI:57540"/>
    </ligand>
</feature>
<dbReference type="InterPro" id="IPR013840">
    <property type="entry name" value="DNAligase_N"/>
</dbReference>
<dbReference type="Pfam" id="PF03120">
    <property type="entry name" value="OB_DNA_ligase"/>
    <property type="match status" value="1"/>
</dbReference>
<feature type="binding site" evidence="12">
    <location>
        <position position="425"/>
    </location>
    <ligand>
        <name>Zn(2+)</name>
        <dbReference type="ChEBI" id="CHEBI:29105"/>
    </ligand>
</feature>
<evidence type="ECO:0000256" key="2">
    <source>
        <dbReference type="ARBA" id="ARBA00022598"/>
    </source>
</evidence>
<dbReference type="SMART" id="SM00292">
    <property type="entry name" value="BRCT"/>
    <property type="match status" value="1"/>
</dbReference>
<evidence type="ECO:0000256" key="6">
    <source>
        <dbReference type="ARBA" id="ARBA00022833"/>
    </source>
</evidence>
<evidence type="ECO:0000256" key="7">
    <source>
        <dbReference type="ARBA" id="ARBA00022842"/>
    </source>
</evidence>
<dbReference type="RefSeq" id="WP_166507754.1">
    <property type="nucleotide sequence ID" value="NZ_CP043026.1"/>
</dbReference>
<feature type="binding site" evidence="12">
    <location>
        <begin position="81"/>
        <end position="82"/>
    </location>
    <ligand>
        <name>NAD(+)</name>
        <dbReference type="ChEBI" id="CHEBI:57540"/>
    </ligand>
</feature>
<dbReference type="Gene3D" id="1.10.150.20">
    <property type="entry name" value="5' to 3' exonuclease, C-terminal subdomain"/>
    <property type="match status" value="2"/>
</dbReference>
<dbReference type="GO" id="GO:0006260">
    <property type="term" value="P:DNA replication"/>
    <property type="evidence" value="ECO:0007669"/>
    <property type="project" value="UniProtKB-KW"/>
</dbReference>
<protein>
    <recommendedName>
        <fullName evidence="12">DNA ligase</fullName>
        <ecNumber evidence="12">6.5.1.2</ecNumber>
    </recommendedName>
    <alternativeName>
        <fullName evidence="12">Polydeoxyribonucleotide synthase [NAD(+)]</fullName>
    </alternativeName>
</protein>
<keyword evidence="8 12" id="KW-0520">NAD</keyword>
<feature type="active site" description="N6-AMP-lysine intermediate" evidence="12">
    <location>
        <position position="114"/>
    </location>
</feature>
<comment type="similarity">
    <text evidence="12">Belongs to the NAD-dependent DNA ligase family. LigA subfamily.</text>
</comment>
<evidence type="ECO:0000256" key="5">
    <source>
        <dbReference type="ARBA" id="ARBA00022763"/>
    </source>
</evidence>
<dbReference type="InterPro" id="IPR003583">
    <property type="entry name" value="Hlx-hairpin-Hlx_DNA-bd_motif"/>
</dbReference>
<dbReference type="CDD" id="cd17748">
    <property type="entry name" value="BRCT_DNA_ligase_like"/>
    <property type="match status" value="1"/>
</dbReference>
<dbReference type="HAMAP" id="MF_01588">
    <property type="entry name" value="DNA_ligase_A"/>
    <property type="match status" value="1"/>
</dbReference>
<dbReference type="GO" id="GO:0003911">
    <property type="term" value="F:DNA ligase (NAD+) activity"/>
    <property type="evidence" value="ECO:0007669"/>
    <property type="project" value="UniProtKB-UniRule"/>
</dbReference>
<feature type="binding site" evidence="12">
    <location>
        <position position="405"/>
    </location>
    <ligand>
        <name>Zn(2+)</name>
        <dbReference type="ChEBI" id="CHEBI:29105"/>
    </ligand>
</feature>
<dbReference type="SUPFAM" id="SSF47781">
    <property type="entry name" value="RuvA domain 2-like"/>
    <property type="match status" value="1"/>
</dbReference>
<dbReference type="InterPro" id="IPR018239">
    <property type="entry name" value="DNA_ligase_AS"/>
</dbReference>
<dbReference type="SMART" id="SM00532">
    <property type="entry name" value="LIGANc"/>
    <property type="match status" value="1"/>
</dbReference>
<dbReference type="EC" id="6.5.1.2" evidence="12"/>
<dbReference type="Pfam" id="PF00533">
    <property type="entry name" value="BRCT"/>
    <property type="match status" value="1"/>
</dbReference>
<dbReference type="EMBL" id="CP043026">
    <property type="protein sequence ID" value="QEH61360.1"/>
    <property type="molecule type" value="Genomic_DNA"/>
</dbReference>
<comment type="cofactor">
    <cofactor evidence="12">
        <name>Mg(2+)</name>
        <dbReference type="ChEBI" id="CHEBI:18420"/>
    </cofactor>
    <cofactor evidence="12">
        <name>Mn(2+)</name>
        <dbReference type="ChEBI" id="CHEBI:29035"/>
    </cofactor>
</comment>